<name>A0ABX5XZA1_9BACT</name>
<dbReference type="EMBL" id="CP036432">
    <property type="protein sequence ID" value="QDV87334.1"/>
    <property type="molecule type" value="Genomic_DNA"/>
</dbReference>
<evidence type="ECO:0000313" key="2">
    <source>
        <dbReference type="Proteomes" id="UP000318081"/>
    </source>
</evidence>
<gene>
    <name evidence="1" type="ORF">TBK1r_63640</name>
</gene>
<dbReference type="Proteomes" id="UP000318081">
    <property type="component" value="Chromosome"/>
</dbReference>
<keyword evidence="2" id="KW-1185">Reference proteome</keyword>
<accession>A0ABX5XZA1</accession>
<evidence type="ECO:0000313" key="1">
    <source>
        <dbReference type="EMBL" id="QDV87334.1"/>
    </source>
</evidence>
<reference evidence="1 2" key="1">
    <citation type="submission" date="2019-02" db="EMBL/GenBank/DDBJ databases">
        <title>Deep-cultivation of Planctomycetes and their phenomic and genomic characterization uncovers novel biology.</title>
        <authorList>
            <person name="Wiegand S."/>
            <person name="Jogler M."/>
            <person name="Boedeker C."/>
            <person name="Pinto D."/>
            <person name="Vollmers J."/>
            <person name="Rivas-Marin E."/>
            <person name="Kohn T."/>
            <person name="Peeters S.H."/>
            <person name="Heuer A."/>
            <person name="Rast P."/>
            <person name="Oberbeckmann S."/>
            <person name="Bunk B."/>
            <person name="Jeske O."/>
            <person name="Meyerdierks A."/>
            <person name="Storesund J.E."/>
            <person name="Kallscheuer N."/>
            <person name="Luecker S."/>
            <person name="Lage O.M."/>
            <person name="Pohl T."/>
            <person name="Merkel B.J."/>
            <person name="Hornburger P."/>
            <person name="Mueller R.-W."/>
            <person name="Bruemmer F."/>
            <person name="Labrenz M."/>
            <person name="Spormann A.M."/>
            <person name="Op den Camp H."/>
            <person name="Overmann J."/>
            <person name="Amann R."/>
            <person name="Jetten M.S.M."/>
            <person name="Mascher T."/>
            <person name="Medema M.H."/>
            <person name="Devos D.P."/>
            <person name="Kaster A.-K."/>
            <person name="Ovreas L."/>
            <person name="Rohde M."/>
            <person name="Galperin M.Y."/>
            <person name="Jogler C."/>
        </authorList>
    </citation>
    <scope>NUCLEOTIDE SEQUENCE [LARGE SCALE GENOMIC DNA]</scope>
    <source>
        <strain evidence="1 2">TBK1r</strain>
    </source>
</reference>
<organism evidence="1 2">
    <name type="scientific">Stieleria magnilauensis</name>
    <dbReference type="NCBI Taxonomy" id="2527963"/>
    <lineage>
        <taxon>Bacteria</taxon>
        <taxon>Pseudomonadati</taxon>
        <taxon>Planctomycetota</taxon>
        <taxon>Planctomycetia</taxon>
        <taxon>Pirellulales</taxon>
        <taxon>Pirellulaceae</taxon>
        <taxon>Stieleria</taxon>
    </lineage>
</organism>
<protein>
    <submittedName>
        <fullName evidence="1">Uncharacterized protein</fullName>
    </submittedName>
</protein>
<proteinExistence type="predicted"/>
<sequence length="80" mass="8723">MSGGVGGVPERSGHLSRLSLFPNFRNQPTGFGQYAVWSRGTLCIGLGPTSHVRDKFTTRVCVSIAYRSRAVDSRKHAKSD</sequence>